<dbReference type="InterPro" id="IPR035093">
    <property type="entry name" value="RelE/ParE_toxin_dom_sf"/>
</dbReference>
<dbReference type="GO" id="GO:0004519">
    <property type="term" value="F:endonuclease activity"/>
    <property type="evidence" value="ECO:0007669"/>
    <property type="project" value="UniProtKB-KW"/>
</dbReference>
<evidence type="ECO:0000256" key="4">
    <source>
        <dbReference type="ARBA" id="ARBA00022759"/>
    </source>
</evidence>
<reference evidence="7 8" key="1">
    <citation type="submission" date="2013-04" db="EMBL/GenBank/DDBJ databases">
        <title>The Genome Sequence of Parabacteroides gordonii DSM 23371.</title>
        <authorList>
            <consortium name="The Broad Institute Genomics Platform"/>
            <person name="Earl A."/>
            <person name="Ward D."/>
            <person name="Feldgarden M."/>
            <person name="Gevers D."/>
            <person name="Martens E."/>
            <person name="Sakamoto M."/>
            <person name="Benno Y."/>
            <person name="Suzuki N."/>
            <person name="Matsunaga N."/>
            <person name="Koshihara K."/>
            <person name="Seki M."/>
            <person name="Komiya H."/>
            <person name="Walker B."/>
            <person name="Young S."/>
            <person name="Zeng Q."/>
            <person name="Gargeya S."/>
            <person name="Fitzgerald M."/>
            <person name="Haas B."/>
            <person name="Abouelleil A."/>
            <person name="Allen A.W."/>
            <person name="Alvarado L."/>
            <person name="Arachchi H.M."/>
            <person name="Berlin A.M."/>
            <person name="Chapman S.B."/>
            <person name="Gainer-Dewar J."/>
            <person name="Goldberg J."/>
            <person name="Griggs A."/>
            <person name="Gujja S."/>
            <person name="Hansen M."/>
            <person name="Howarth C."/>
            <person name="Imamovic A."/>
            <person name="Ireland A."/>
            <person name="Larimer J."/>
            <person name="McCowan C."/>
            <person name="Murphy C."/>
            <person name="Pearson M."/>
            <person name="Poon T.W."/>
            <person name="Priest M."/>
            <person name="Roberts A."/>
            <person name="Saif S."/>
            <person name="Shea T."/>
            <person name="Sisk P."/>
            <person name="Sykes S."/>
            <person name="Wortman J."/>
            <person name="Nusbaum C."/>
            <person name="Birren B."/>
        </authorList>
    </citation>
    <scope>NUCLEOTIDE SEQUENCE [LARGE SCALE GENOMIC DNA]</scope>
    <source>
        <strain evidence="7 8">MS-1</strain>
    </source>
</reference>
<keyword evidence="8" id="KW-1185">Reference proteome</keyword>
<dbReference type="EMBL" id="AQHW01000002">
    <property type="protein sequence ID" value="KKB60584.1"/>
    <property type="molecule type" value="Genomic_DNA"/>
</dbReference>
<dbReference type="Proteomes" id="UP000033035">
    <property type="component" value="Unassembled WGS sequence"/>
</dbReference>
<keyword evidence="5" id="KW-0378">Hydrolase</keyword>
<dbReference type="GO" id="GO:0016787">
    <property type="term" value="F:hydrolase activity"/>
    <property type="evidence" value="ECO:0007669"/>
    <property type="project" value="UniProtKB-KW"/>
</dbReference>
<protein>
    <recommendedName>
        <fullName evidence="6">Putative mRNA interferase YoeB</fullName>
    </recommendedName>
</protein>
<dbReference type="RefSeq" id="WP_028728533.1">
    <property type="nucleotide sequence ID" value="NZ_AUAE01000032.1"/>
</dbReference>
<dbReference type="STRING" id="1203610.HMPREF1536_00465"/>
<evidence type="ECO:0000256" key="3">
    <source>
        <dbReference type="ARBA" id="ARBA00022722"/>
    </source>
</evidence>
<organism evidence="7 8">
    <name type="scientific">Parabacteroides gordonii MS-1 = DSM 23371</name>
    <dbReference type="NCBI Taxonomy" id="1203610"/>
    <lineage>
        <taxon>Bacteria</taxon>
        <taxon>Pseudomonadati</taxon>
        <taxon>Bacteroidota</taxon>
        <taxon>Bacteroidia</taxon>
        <taxon>Bacteroidales</taxon>
        <taxon>Tannerellaceae</taxon>
        <taxon>Parabacteroides</taxon>
    </lineage>
</organism>
<dbReference type="SUPFAM" id="SSF143011">
    <property type="entry name" value="RelE-like"/>
    <property type="match status" value="1"/>
</dbReference>
<dbReference type="NCBIfam" id="TIGR02385">
    <property type="entry name" value="RelE_StbE"/>
    <property type="match status" value="1"/>
</dbReference>
<dbReference type="Gene3D" id="3.30.2310.20">
    <property type="entry name" value="RelE-like"/>
    <property type="match status" value="1"/>
</dbReference>
<keyword evidence="2" id="KW-1277">Toxin-antitoxin system</keyword>
<evidence type="ECO:0000313" key="7">
    <source>
        <dbReference type="EMBL" id="KKB60584.1"/>
    </source>
</evidence>
<keyword evidence="4" id="KW-0255">Endonuclease</keyword>
<evidence type="ECO:0000256" key="5">
    <source>
        <dbReference type="ARBA" id="ARBA00022801"/>
    </source>
</evidence>
<dbReference type="NCBIfam" id="TIGR02116">
    <property type="entry name" value="toxin_Txe_YoeB"/>
    <property type="match status" value="1"/>
</dbReference>
<dbReference type="AlphaFoldDB" id="A0A0F5JSB9"/>
<evidence type="ECO:0000256" key="1">
    <source>
        <dbReference type="ARBA" id="ARBA00008172"/>
    </source>
</evidence>
<evidence type="ECO:0000256" key="2">
    <source>
        <dbReference type="ARBA" id="ARBA00022649"/>
    </source>
</evidence>
<sequence>MRYTLIITEDAKIDIASFSYTGDKVGAKKVNVLLDELREHPYTGTGKPEPLRGNWSGYWSRRINKKDRLIYTVEEDRVIVTVVQAKEHYNDK</sequence>
<dbReference type="PATRIC" id="fig|1203610.3.peg.486"/>
<dbReference type="InterPro" id="IPR009614">
    <property type="entry name" value="YoeB_toxin"/>
</dbReference>
<comment type="similarity">
    <text evidence="1">Belongs to the YoeB family.</text>
</comment>
<keyword evidence="3" id="KW-0540">Nuclease</keyword>
<dbReference type="HOGENOM" id="CLU_169492_0_0_10"/>
<dbReference type="Pfam" id="PF06769">
    <property type="entry name" value="YoeB_toxin"/>
    <property type="match status" value="1"/>
</dbReference>
<dbReference type="GO" id="GO:0045892">
    <property type="term" value="P:negative regulation of DNA-templated transcription"/>
    <property type="evidence" value="ECO:0007669"/>
    <property type="project" value="TreeGrafter"/>
</dbReference>
<dbReference type="GO" id="GO:0006401">
    <property type="term" value="P:RNA catabolic process"/>
    <property type="evidence" value="ECO:0007669"/>
    <property type="project" value="InterPro"/>
</dbReference>
<dbReference type="PANTHER" id="PTHR38039:SF1">
    <property type="entry name" value="TOXIN YOEB"/>
    <property type="match status" value="1"/>
</dbReference>
<dbReference type="InterPro" id="IPR007712">
    <property type="entry name" value="RelE/ParE_toxin"/>
</dbReference>
<accession>A0A0F5JSB9</accession>
<evidence type="ECO:0000256" key="6">
    <source>
        <dbReference type="ARBA" id="ARBA00030388"/>
    </source>
</evidence>
<evidence type="ECO:0000313" key="8">
    <source>
        <dbReference type="Proteomes" id="UP000033035"/>
    </source>
</evidence>
<gene>
    <name evidence="7" type="ORF">HMPREF1536_00465</name>
</gene>
<dbReference type="PANTHER" id="PTHR38039">
    <property type="entry name" value="TOXIN YOEB"/>
    <property type="match status" value="1"/>
</dbReference>
<comment type="caution">
    <text evidence="7">The sequence shown here is derived from an EMBL/GenBank/DDBJ whole genome shotgun (WGS) entry which is preliminary data.</text>
</comment>
<name>A0A0F5JSB9_9BACT</name>
<proteinExistence type="inferred from homology"/>